<dbReference type="GeneID" id="40319296"/>
<proteinExistence type="predicted"/>
<reference evidence="1 2" key="1">
    <citation type="journal article" date="2018" name="BMC Genomics">
        <title>Genomic comparison of Trypanosoma conorhini and Trypanosoma rangeli to Trypanosoma cruzi strains of high and low virulence.</title>
        <authorList>
            <person name="Bradwell K.R."/>
            <person name="Koparde V.N."/>
            <person name="Matveyev A.V."/>
            <person name="Serrano M.G."/>
            <person name="Alves J.M."/>
            <person name="Parikh H."/>
            <person name="Huang B."/>
            <person name="Lee V."/>
            <person name="Espinosa-Alvarez O."/>
            <person name="Ortiz P.A."/>
            <person name="Costa-Martins A.G."/>
            <person name="Teixeira M.M."/>
            <person name="Buck G.A."/>
        </authorList>
    </citation>
    <scope>NUCLEOTIDE SEQUENCE [LARGE SCALE GENOMIC DNA]</scope>
    <source>
        <strain evidence="1 2">025E</strain>
    </source>
</reference>
<gene>
    <name evidence="1" type="ORF">Tco025E_05685</name>
</gene>
<name>A0A3R7NZY9_9TRYP</name>
<dbReference type="EMBL" id="MKKU01000349">
    <property type="protein sequence ID" value="RNF14814.1"/>
    <property type="molecule type" value="Genomic_DNA"/>
</dbReference>
<accession>A0A3R7NZY9</accession>
<dbReference type="AlphaFoldDB" id="A0A3R7NZY9"/>
<evidence type="ECO:0000313" key="1">
    <source>
        <dbReference type="EMBL" id="RNF14814.1"/>
    </source>
</evidence>
<dbReference type="RefSeq" id="XP_029227276.1">
    <property type="nucleotide sequence ID" value="XM_029372578.1"/>
</dbReference>
<comment type="caution">
    <text evidence="1">The sequence shown here is derived from an EMBL/GenBank/DDBJ whole genome shotgun (WGS) entry which is preliminary data.</text>
</comment>
<dbReference type="OrthoDB" id="271058at2759"/>
<evidence type="ECO:0000313" key="2">
    <source>
        <dbReference type="Proteomes" id="UP000284403"/>
    </source>
</evidence>
<keyword evidence="2" id="KW-1185">Reference proteome</keyword>
<dbReference type="Proteomes" id="UP000284403">
    <property type="component" value="Unassembled WGS sequence"/>
</dbReference>
<protein>
    <submittedName>
        <fullName evidence="1">Uncharacterized protein</fullName>
    </submittedName>
</protein>
<sequence>MQPLEAQLDALWEESRLKRRAKVDELNTSLVQRVRDDVEATLRNVQSSLASAQPEMERQIDRLLHMIDELAAGVDMWQQKAMSSMDSIAKEQRALGGMVQEVSIRTAARKEDMLKRQKQRSEEVREICLERFKEVALKL</sequence>
<organism evidence="1 2">
    <name type="scientific">Trypanosoma conorhini</name>
    <dbReference type="NCBI Taxonomy" id="83891"/>
    <lineage>
        <taxon>Eukaryota</taxon>
        <taxon>Discoba</taxon>
        <taxon>Euglenozoa</taxon>
        <taxon>Kinetoplastea</taxon>
        <taxon>Metakinetoplastina</taxon>
        <taxon>Trypanosomatida</taxon>
        <taxon>Trypanosomatidae</taxon>
        <taxon>Trypanosoma</taxon>
    </lineage>
</organism>